<reference evidence="6" key="1">
    <citation type="submission" date="2011-11" db="EMBL/GenBank/DDBJ databases">
        <title>The Draft Genome of Spermophilus tridecemlineatus.</title>
        <authorList>
            <consortium name="The Broad Institute Genome Assembly &amp; Analysis Group"/>
            <consortium name="Computational R&amp;D Group"/>
            <consortium name="and Sequencing Platform"/>
            <person name="Di Palma F."/>
            <person name="Alfoldi J."/>
            <person name="Johnson J."/>
            <person name="Berlin A."/>
            <person name="Gnerre S."/>
            <person name="Jaffe D."/>
            <person name="MacCallum I."/>
            <person name="Young S."/>
            <person name="Walker B.J."/>
            <person name="Lindblad-Toh K."/>
        </authorList>
    </citation>
    <scope>NUCLEOTIDE SEQUENCE [LARGE SCALE GENOMIC DNA]</scope>
</reference>
<feature type="domain" description="Ig-like" evidence="4">
    <location>
        <begin position="110"/>
        <end position="204"/>
    </location>
</feature>
<keyword evidence="6" id="KW-1185">Reference proteome</keyword>
<name>I3M685_ICTTR</name>
<dbReference type="GeneID" id="101969506"/>
<evidence type="ECO:0000313" key="6">
    <source>
        <dbReference type="Proteomes" id="UP000005215"/>
    </source>
</evidence>
<evidence type="ECO:0000259" key="4">
    <source>
        <dbReference type="PROSITE" id="PS50835"/>
    </source>
</evidence>
<dbReference type="GeneTree" id="ENSGT00940000164874"/>
<keyword evidence="1" id="KW-1015">Disulfide bond</keyword>
<dbReference type="CDD" id="cd07699">
    <property type="entry name" value="IgC1_L"/>
    <property type="match status" value="1"/>
</dbReference>
<dbReference type="Pfam" id="PF07654">
    <property type="entry name" value="C1-set"/>
    <property type="match status" value="1"/>
</dbReference>
<keyword evidence="3" id="KW-0732">Signal</keyword>
<reference evidence="5" key="3">
    <citation type="submission" date="2025-09" db="UniProtKB">
        <authorList>
            <consortium name="Ensembl"/>
        </authorList>
    </citation>
    <scope>IDENTIFICATION</scope>
</reference>
<feature type="signal peptide" evidence="3">
    <location>
        <begin position="1"/>
        <end position="30"/>
    </location>
</feature>
<sequence length="220" mass="23883">MGTVPGGLCLGPRRCRALLQLLLLGLAVGAQDLLPPTAAPWSRDPGLRARAASSPSSLQKLWGRFPLQPGPQGAGPRCWFHGFWSEPQSPWFIFGGGTQLTVLDQPKSAPLVTLFPPSSEELQVNKATLVCLMNDFYPGTVMVAWKANGTTITQGVETTQSSKQRNNKYMASSYLTVTPDQWISRGTYTCQVTHEGSTIEKNVSLAKCSWSPTLTPYAET</sequence>
<feature type="chain" id="PRO_5011682986" evidence="3">
    <location>
        <begin position="31"/>
        <end position="220"/>
    </location>
</feature>
<dbReference type="InterPro" id="IPR003006">
    <property type="entry name" value="Ig/MHC_CS"/>
</dbReference>
<dbReference type="Proteomes" id="UP000005215">
    <property type="component" value="Unassembled WGS sequence"/>
</dbReference>
<dbReference type="PROSITE" id="PS50835">
    <property type="entry name" value="IG_LIKE"/>
    <property type="match status" value="1"/>
</dbReference>
<dbReference type="FunCoup" id="I3M685">
    <property type="interactions" value="121"/>
</dbReference>
<evidence type="ECO:0000256" key="3">
    <source>
        <dbReference type="SAM" id="SignalP"/>
    </source>
</evidence>
<dbReference type="InterPro" id="IPR007110">
    <property type="entry name" value="Ig-like_dom"/>
</dbReference>
<accession>I3M685</accession>
<dbReference type="PROSITE" id="PS00290">
    <property type="entry name" value="IG_MHC"/>
    <property type="match status" value="1"/>
</dbReference>
<dbReference type="HOGENOM" id="CLU_1326019_0_0_1"/>
<evidence type="ECO:0000256" key="2">
    <source>
        <dbReference type="ARBA" id="ARBA00023319"/>
    </source>
</evidence>
<organism evidence="5 6">
    <name type="scientific">Ictidomys tridecemlineatus</name>
    <name type="common">Thirteen-lined ground squirrel</name>
    <name type="synonym">Spermophilus tridecemlineatus</name>
    <dbReference type="NCBI Taxonomy" id="43179"/>
    <lineage>
        <taxon>Eukaryota</taxon>
        <taxon>Metazoa</taxon>
        <taxon>Chordata</taxon>
        <taxon>Craniata</taxon>
        <taxon>Vertebrata</taxon>
        <taxon>Euteleostomi</taxon>
        <taxon>Mammalia</taxon>
        <taxon>Eutheria</taxon>
        <taxon>Euarchontoglires</taxon>
        <taxon>Glires</taxon>
        <taxon>Rodentia</taxon>
        <taxon>Sciuromorpha</taxon>
        <taxon>Sciuridae</taxon>
        <taxon>Xerinae</taxon>
        <taxon>Marmotini</taxon>
        <taxon>Ictidomys</taxon>
    </lineage>
</organism>
<keyword evidence="2" id="KW-0393">Immunoglobulin domain</keyword>
<dbReference type="KEGG" id="iti:101969506"/>
<dbReference type="AlphaFoldDB" id="I3M685"/>
<evidence type="ECO:0000313" key="5">
    <source>
        <dbReference type="Ensembl" id="ENSSTOP00000004950.3"/>
    </source>
</evidence>
<proteinExistence type="predicted"/>
<dbReference type="EMBL" id="AGTP01078052">
    <property type="status" value="NOT_ANNOTATED_CDS"/>
    <property type="molecule type" value="Genomic_DNA"/>
</dbReference>
<dbReference type="InterPro" id="IPR036179">
    <property type="entry name" value="Ig-like_dom_sf"/>
</dbReference>
<dbReference type="STRING" id="43179.ENSSTOP00000004950"/>
<dbReference type="InterPro" id="IPR003597">
    <property type="entry name" value="Ig_C1-set"/>
</dbReference>
<evidence type="ECO:0000256" key="1">
    <source>
        <dbReference type="ARBA" id="ARBA00023157"/>
    </source>
</evidence>
<dbReference type="SUPFAM" id="SSF48726">
    <property type="entry name" value="Immunoglobulin"/>
    <property type="match status" value="1"/>
</dbReference>
<dbReference type="InParanoid" id="I3M685"/>
<dbReference type="eggNOG" id="ENOG502SS4M">
    <property type="taxonomic scope" value="Eukaryota"/>
</dbReference>
<dbReference type="Gene3D" id="2.60.40.10">
    <property type="entry name" value="Immunoglobulins"/>
    <property type="match status" value="1"/>
</dbReference>
<dbReference type="OrthoDB" id="9049585at2759"/>
<dbReference type="SMART" id="SM00407">
    <property type="entry name" value="IGc1"/>
    <property type="match status" value="1"/>
</dbReference>
<dbReference type="PANTHER" id="PTHR19944">
    <property type="entry name" value="MHC CLASS II-RELATED"/>
    <property type="match status" value="1"/>
</dbReference>
<reference evidence="5" key="2">
    <citation type="submission" date="2025-08" db="UniProtKB">
        <authorList>
            <consortium name="Ensembl"/>
        </authorList>
    </citation>
    <scope>IDENTIFICATION</scope>
</reference>
<protein>
    <submittedName>
        <fullName evidence="5">Immunoglobulin lambda-like polypeptide 5</fullName>
    </submittedName>
</protein>
<dbReference type="InterPro" id="IPR050160">
    <property type="entry name" value="MHC/Immunoglobulin"/>
</dbReference>
<dbReference type="Ensembl" id="ENSSTOT00000005534.3">
    <property type="protein sequence ID" value="ENSSTOP00000004950.3"/>
    <property type="gene ID" value="ENSSTOG00000005544.3"/>
</dbReference>
<dbReference type="InterPro" id="IPR013783">
    <property type="entry name" value="Ig-like_fold"/>
</dbReference>
<gene>
    <name evidence="5" type="primary">LOC101969506</name>
</gene>
<dbReference type="PANTHER" id="PTHR19944:SF98">
    <property type="entry name" value="IG-LIKE DOMAIN-CONTAINING PROTEIN"/>
    <property type="match status" value="1"/>
</dbReference>
<dbReference type="FunFam" id="2.60.40.10:FF:000283">
    <property type="entry name" value="Immunoglobulin kappa constant"/>
    <property type="match status" value="1"/>
</dbReference>